<evidence type="ECO:0000256" key="7">
    <source>
        <dbReference type="ARBA" id="ARBA00022801"/>
    </source>
</evidence>
<dbReference type="AlphaFoldDB" id="A0A2G9G408"/>
<reference evidence="13" key="1">
    <citation type="journal article" date="2018" name="Gigascience">
        <title>Genome assembly of the Pink Ipe (Handroanthus impetiginosus, Bignoniaceae), a highly valued, ecologically keystone Neotropical timber forest tree.</title>
        <authorList>
            <person name="Silva-Junior O.B."/>
            <person name="Grattapaglia D."/>
            <person name="Novaes E."/>
            <person name="Collevatti R.G."/>
        </authorList>
    </citation>
    <scope>NUCLEOTIDE SEQUENCE [LARGE SCALE GENOMIC DNA]</scope>
    <source>
        <strain evidence="13">cv. UFG-1</strain>
    </source>
</reference>
<evidence type="ECO:0000256" key="4">
    <source>
        <dbReference type="ARBA" id="ARBA00022645"/>
    </source>
</evidence>
<sequence length="439" mass="49301">MTGNTHFSYFLTLILIIIDPVVLWLNGGPGCSSFDGFVYEHGPFNFEAGNQITSLPILHLNPYSWSKVSIIIYLDSPAGVGLSYSGNDSDYNTGDLKTAADSHIFLLKWFDLYPEYLSHPFYIAGESYAGVYVPTLAYEVANGIDAGIKPFINLKGYMVGNGVADDVFDGNALVPFVHGMGLISDEIFDEVNAECHGNYYNSKNENCSSKLALVDKLVEDVNIYNILEPCYHGTASKIQLWNTKLPLSFRRLGETERPLPVRKRMFGRAWPFRAPVRDGYVPTWPQLMQSQDVPCTSDEVATAWLNDEAVREAIHADSASVAGDWVLCTDRIFFYHDAGSMIKYHKNLTLRGYPALIFSGDHDMCVPYTGSEAWTRSLGYKTVDEWRPWYVKGQVAGYIQGYDYNLTFLTIKGSGHTVPEYKPREALEFYSRFLAGQKI</sequence>
<evidence type="ECO:0000256" key="11">
    <source>
        <dbReference type="SAM" id="Phobius"/>
    </source>
</evidence>
<dbReference type="GO" id="GO:0019748">
    <property type="term" value="P:secondary metabolic process"/>
    <property type="evidence" value="ECO:0007669"/>
    <property type="project" value="TreeGrafter"/>
</dbReference>
<comment type="similarity">
    <text evidence="2 10">Belongs to the peptidase S10 family.</text>
</comment>
<accession>A0A2G9G408</accession>
<dbReference type="EC" id="3.4.16.-" evidence="10"/>
<keyword evidence="11" id="KW-0472">Membrane</keyword>
<dbReference type="PANTHER" id="PTHR11802">
    <property type="entry name" value="SERINE PROTEASE FAMILY S10 SERINE CARBOXYPEPTIDASE"/>
    <property type="match status" value="1"/>
</dbReference>
<keyword evidence="5 10" id="KW-0645">Protease</keyword>
<evidence type="ECO:0000256" key="8">
    <source>
        <dbReference type="ARBA" id="ARBA00023157"/>
    </source>
</evidence>
<keyword evidence="8" id="KW-1015">Disulfide bond</keyword>
<keyword evidence="3" id="KW-0964">Secreted</keyword>
<evidence type="ECO:0000256" key="9">
    <source>
        <dbReference type="ARBA" id="ARBA00023180"/>
    </source>
</evidence>
<dbReference type="GO" id="GO:0016747">
    <property type="term" value="F:acyltransferase activity, transferring groups other than amino-acyl groups"/>
    <property type="evidence" value="ECO:0007669"/>
    <property type="project" value="TreeGrafter"/>
</dbReference>
<evidence type="ECO:0000256" key="3">
    <source>
        <dbReference type="ARBA" id="ARBA00022525"/>
    </source>
</evidence>
<proteinExistence type="inferred from homology"/>
<dbReference type="GO" id="GO:0006508">
    <property type="term" value="P:proteolysis"/>
    <property type="evidence" value="ECO:0007669"/>
    <property type="project" value="UniProtKB-KW"/>
</dbReference>
<dbReference type="Gene3D" id="3.40.50.1820">
    <property type="entry name" value="alpha/beta hydrolase"/>
    <property type="match status" value="1"/>
</dbReference>
<evidence type="ECO:0000256" key="2">
    <source>
        <dbReference type="ARBA" id="ARBA00009431"/>
    </source>
</evidence>
<dbReference type="PRINTS" id="PR00724">
    <property type="entry name" value="CRBOXYPTASEC"/>
</dbReference>
<evidence type="ECO:0000313" key="12">
    <source>
        <dbReference type="EMBL" id="PIN00031.1"/>
    </source>
</evidence>
<evidence type="ECO:0000256" key="5">
    <source>
        <dbReference type="ARBA" id="ARBA00022670"/>
    </source>
</evidence>
<dbReference type="InterPro" id="IPR001563">
    <property type="entry name" value="Peptidase_S10"/>
</dbReference>
<dbReference type="PROSITE" id="PS00131">
    <property type="entry name" value="CARBOXYPEPT_SER_SER"/>
    <property type="match status" value="1"/>
</dbReference>
<comment type="subcellular location">
    <subcellularLocation>
        <location evidence="1">Secreted</location>
    </subcellularLocation>
</comment>
<dbReference type="OrthoDB" id="443318at2759"/>
<keyword evidence="9" id="KW-0325">Glycoprotein</keyword>
<dbReference type="GO" id="GO:0005576">
    <property type="term" value="C:extracellular region"/>
    <property type="evidence" value="ECO:0007669"/>
    <property type="project" value="UniProtKB-SubCell"/>
</dbReference>
<evidence type="ECO:0000256" key="1">
    <source>
        <dbReference type="ARBA" id="ARBA00004613"/>
    </source>
</evidence>
<evidence type="ECO:0000313" key="13">
    <source>
        <dbReference type="Proteomes" id="UP000231279"/>
    </source>
</evidence>
<gene>
    <name evidence="12" type="ORF">CDL12_27471</name>
</gene>
<dbReference type="InterPro" id="IPR018202">
    <property type="entry name" value="Ser_caboxypep_ser_AS"/>
</dbReference>
<dbReference type="InterPro" id="IPR033124">
    <property type="entry name" value="Ser_caboxypep_his_AS"/>
</dbReference>
<protein>
    <recommendedName>
        <fullName evidence="10">Carboxypeptidase</fullName>
        <ecNumber evidence="10">3.4.16.-</ecNumber>
    </recommendedName>
</protein>
<evidence type="ECO:0000256" key="6">
    <source>
        <dbReference type="ARBA" id="ARBA00022729"/>
    </source>
</evidence>
<dbReference type="PROSITE" id="PS00560">
    <property type="entry name" value="CARBOXYPEPT_SER_HIS"/>
    <property type="match status" value="1"/>
</dbReference>
<keyword evidence="13" id="KW-1185">Reference proteome</keyword>
<evidence type="ECO:0000256" key="10">
    <source>
        <dbReference type="RuleBase" id="RU361156"/>
    </source>
</evidence>
<dbReference type="Proteomes" id="UP000231279">
    <property type="component" value="Unassembled WGS sequence"/>
</dbReference>
<dbReference type="Pfam" id="PF00450">
    <property type="entry name" value="Peptidase_S10"/>
    <property type="match status" value="1"/>
</dbReference>
<feature type="transmembrane region" description="Helical" evidence="11">
    <location>
        <begin position="7"/>
        <end position="25"/>
    </location>
</feature>
<keyword evidence="11" id="KW-1133">Transmembrane helix</keyword>
<name>A0A2G9G408_9LAMI</name>
<organism evidence="12 13">
    <name type="scientific">Handroanthus impetiginosus</name>
    <dbReference type="NCBI Taxonomy" id="429701"/>
    <lineage>
        <taxon>Eukaryota</taxon>
        <taxon>Viridiplantae</taxon>
        <taxon>Streptophyta</taxon>
        <taxon>Embryophyta</taxon>
        <taxon>Tracheophyta</taxon>
        <taxon>Spermatophyta</taxon>
        <taxon>Magnoliopsida</taxon>
        <taxon>eudicotyledons</taxon>
        <taxon>Gunneridae</taxon>
        <taxon>Pentapetalae</taxon>
        <taxon>asterids</taxon>
        <taxon>lamiids</taxon>
        <taxon>Lamiales</taxon>
        <taxon>Bignoniaceae</taxon>
        <taxon>Crescentiina</taxon>
        <taxon>Tabebuia alliance</taxon>
        <taxon>Handroanthus</taxon>
    </lineage>
</organism>
<dbReference type="PANTHER" id="PTHR11802:SF254">
    <property type="entry name" value="SERINE CARBOXYPEPTIDASE-LIKE 20"/>
    <property type="match status" value="1"/>
</dbReference>
<keyword evidence="7 10" id="KW-0378">Hydrolase</keyword>
<comment type="caution">
    <text evidence="12">The sequence shown here is derived from an EMBL/GenBank/DDBJ whole genome shotgun (WGS) entry which is preliminary data.</text>
</comment>
<dbReference type="FunFam" id="3.40.50.1820:FF:000143">
    <property type="entry name" value="Carboxypeptidase"/>
    <property type="match status" value="1"/>
</dbReference>
<dbReference type="EMBL" id="NKXS01007218">
    <property type="protein sequence ID" value="PIN00031.1"/>
    <property type="molecule type" value="Genomic_DNA"/>
</dbReference>
<keyword evidence="6" id="KW-0732">Signal</keyword>
<keyword evidence="4 10" id="KW-0121">Carboxypeptidase</keyword>
<dbReference type="InterPro" id="IPR029058">
    <property type="entry name" value="AB_hydrolase_fold"/>
</dbReference>
<dbReference type="SUPFAM" id="SSF53474">
    <property type="entry name" value="alpha/beta-Hydrolases"/>
    <property type="match status" value="1"/>
</dbReference>
<keyword evidence="11" id="KW-0812">Transmembrane</keyword>
<dbReference type="GO" id="GO:0004185">
    <property type="term" value="F:serine-type carboxypeptidase activity"/>
    <property type="evidence" value="ECO:0007669"/>
    <property type="project" value="UniProtKB-UniRule"/>
</dbReference>